<proteinExistence type="inferred from homology"/>
<feature type="transmembrane region" description="Helical" evidence="7">
    <location>
        <begin position="311"/>
        <end position="335"/>
    </location>
</feature>
<evidence type="ECO:0000256" key="1">
    <source>
        <dbReference type="ARBA" id="ARBA00004141"/>
    </source>
</evidence>
<feature type="transmembrane region" description="Helical" evidence="7">
    <location>
        <begin position="376"/>
        <end position="393"/>
    </location>
</feature>
<feature type="transmembrane region" description="Helical" evidence="7">
    <location>
        <begin position="196"/>
        <end position="217"/>
    </location>
</feature>
<feature type="transmembrane region" description="Helical" evidence="7">
    <location>
        <begin position="405"/>
        <end position="424"/>
    </location>
</feature>
<keyword evidence="5 7" id="KW-0472">Membrane</keyword>
<dbReference type="OMA" id="MYGVYTI"/>
<evidence type="ECO:0000256" key="2">
    <source>
        <dbReference type="ARBA" id="ARBA00007863"/>
    </source>
</evidence>
<comment type="similarity">
    <text evidence="2">Belongs to the SLC35F solute transporter family.</text>
</comment>
<evidence type="ECO:0000256" key="7">
    <source>
        <dbReference type="SAM" id="Phobius"/>
    </source>
</evidence>
<dbReference type="EnsemblMetazoa" id="XM_014389566.2">
    <property type="protein sequence ID" value="XP_014245052.1"/>
    <property type="gene ID" value="LOC106664128"/>
</dbReference>
<dbReference type="PANTHER" id="PTHR23051">
    <property type="entry name" value="SOLUTE CARRIER FAMILY 35, MEMBER F5"/>
    <property type="match status" value="1"/>
</dbReference>
<dbReference type="PANTHER" id="PTHR23051:SF0">
    <property type="entry name" value="SOLUTE CARRIER FAMILY 35 MEMBER F5"/>
    <property type="match status" value="1"/>
</dbReference>
<dbReference type="GO" id="GO:0016020">
    <property type="term" value="C:membrane"/>
    <property type="evidence" value="ECO:0007669"/>
    <property type="project" value="UniProtKB-SubCell"/>
</dbReference>
<name>A0A8I6RH29_CIMLE</name>
<organism evidence="8 9">
    <name type="scientific">Cimex lectularius</name>
    <name type="common">Bed bug</name>
    <name type="synonym">Acanthia lectularia</name>
    <dbReference type="NCBI Taxonomy" id="79782"/>
    <lineage>
        <taxon>Eukaryota</taxon>
        <taxon>Metazoa</taxon>
        <taxon>Ecdysozoa</taxon>
        <taxon>Arthropoda</taxon>
        <taxon>Hexapoda</taxon>
        <taxon>Insecta</taxon>
        <taxon>Pterygota</taxon>
        <taxon>Neoptera</taxon>
        <taxon>Paraneoptera</taxon>
        <taxon>Hemiptera</taxon>
        <taxon>Heteroptera</taxon>
        <taxon>Panheteroptera</taxon>
        <taxon>Cimicomorpha</taxon>
        <taxon>Cimicidae</taxon>
        <taxon>Cimex</taxon>
    </lineage>
</organism>
<feature type="transmembrane region" description="Helical" evidence="7">
    <location>
        <begin position="61"/>
        <end position="81"/>
    </location>
</feature>
<evidence type="ECO:0000313" key="8">
    <source>
        <dbReference type="EnsemblMetazoa" id="XP_014245052.1"/>
    </source>
</evidence>
<evidence type="ECO:0000256" key="6">
    <source>
        <dbReference type="ARBA" id="ARBA00040744"/>
    </source>
</evidence>
<keyword evidence="3 7" id="KW-0812">Transmembrane</keyword>
<dbReference type="KEGG" id="clec:106664128"/>
<dbReference type="GeneID" id="106664128"/>
<evidence type="ECO:0000256" key="4">
    <source>
        <dbReference type="ARBA" id="ARBA00022989"/>
    </source>
</evidence>
<evidence type="ECO:0000313" key="9">
    <source>
        <dbReference type="Proteomes" id="UP000494040"/>
    </source>
</evidence>
<feature type="transmembrane region" description="Helical" evidence="7">
    <location>
        <begin position="254"/>
        <end position="272"/>
    </location>
</feature>
<reference evidence="8" key="1">
    <citation type="submission" date="2022-01" db="UniProtKB">
        <authorList>
            <consortium name="EnsemblMetazoa"/>
        </authorList>
    </citation>
    <scope>IDENTIFICATION</scope>
</reference>
<keyword evidence="9" id="KW-1185">Reference proteome</keyword>
<evidence type="ECO:0000256" key="5">
    <source>
        <dbReference type="ARBA" id="ARBA00023136"/>
    </source>
</evidence>
<dbReference type="RefSeq" id="XP_014245052.1">
    <property type="nucleotide sequence ID" value="XM_014389566.2"/>
</dbReference>
<comment type="subcellular location">
    <subcellularLocation>
        <location evidence="1">Membrane</location>
        <topology evidence="1">Multi-pass membrane protein</topology>
    </subcellularLocation>
</comment>
<protein>
    <recommendedName>
        <fullName evidence="6">Solute carrier family 35 member F5</fullName>
    </recommendedName>
</protein>
<sequence>MSNECKCHFKEIKHKTPCEMVNKPRKLILGLFLLLLVDVIWVCSSELTKYIYQKESFEKPFFSTYVKTSMFTLYLLGLCFYPPWKDYINKTPKYTQLETEVEEEPVQTEDNGSLSPPTYVPLKWGEKPEKCSGSESDDASLHKAVKFCKLAEVRHMSETNASDAFWARLSYHASIKAGHLAKRAANRLSIEQVAKIAFTFCLLWFVANYTFQAALVYTEASSVALLSSSSSIFTLLLAAIFPSSVADKFTLSKFIAVIFSIFGLVMVSLSNSRFEINLSLGIILSLVSAFFYASYLVFLRRLVDNDDKMEIPIFFGFVGLFNFLLLWPTFFLLHYCKWESFEWPNKHQWTCLIINGLIGTVLSEALWLWGCLLTSSLIATLALSLTIPLSMLADMVLSTVAYSTFFYIGSIPVIASFIFVTFLLHHDNNDPLYQLCKRVLPQESRLSDAELEQRESLIGINEDHEA</sequence>
<dbReference type="Proteomes" id="UP000494040">
    <property type="component" value="Unassembled WGS sequence"/>
</dbReference>
<dbReference type="InterPro" id="IPR037185">
    <property type="entry name" value="EmrE-like"/>
</dbReference>
<dbReference type="AlphaFoldDB" id="A0A8I6RH29"/>
<accession>A0A8I6RH29</accession>
<feature type="transmembrane region" description="Helical" evidence="7">
    <location>
        <begin position="278"/>
        <end position="299"/>
    </location>
</feature>
<dbReference type="OrthoDB" id="10041630at2759"/>
<evidence type="ECO:0000256" key="3">
    <source>
        <dbReference type="ARBA" id="ARBA00022692"/>
    </source>
</evidence>
<dbReference type="SUPFAM" id="SSF103481">
    <property type="entry name" value="Multidrug resistance efflux transporter EmrE"/>
    <property type="match status" value="1"/>
</dbReference>
<feature type="transmembrane region" description="Helical" evidence="7">
    <location>
        <begin position="223"/>
        <end position="242"/>
    </location>
</feature>
<keyword evidence="4 7" id="KW-1133">Transmembrane helix</keyword>